<accession>A0AAW6UVF1</accession>
<gene>
    <name evidence="2" type="ORF">QOR41_13720</name>
</gene>
<feature type="transmembrane region" description="Helical" evidence="1">
    <location>
        <begin position="332"/>
        <end position="352"/>
    </location>
</feature>
<evidence type="ECO:0000256" key="1">
    <source>
        <dbReference type="SAM" id="Phobius"/>
    </source>
</evidence>
<evidence type="ECO:0000313" key="3">
    <source>
        <dbReference type="Proteomes" id="UP001241935"/>
    </source>
</evidence>
<keyword evidence="1" id="KW-1133">Transmembrane helix</keyword>
<keyword evidence="1" id="KW-0812">Transmembrane</keyword>
<feature type="transmembrane region" description="Helical" evidence="1">
    <location>
        <begin position="389"/>
        <end position="407"/>
    </location>
</feature>
<evidence type="ECO:0008006" key="4">
    <source>
        <dbReference type="Google" id="ProtNLM"/>
    </source>
</evidence>
<evidence type="ECO:0000313" key="2">
    <source>
        <dbReference type="EMBL" id="MDK1684855.1"/>
    </source>
</evidence>
<feature type="transmembrane region" description="Helical" evidence="1">
    <location>
        <begin position="166"/>
        <end position="181"/>
    </location>
</feature>
<organism evidence="2 3">
    <name type="scientific">Acinetobacter terrestris</name>
    <dbReference type="NCBI Taxonomy" id="2529843"/>
    <lineage>
        <taxon>Bacteria</taxon>
        <taxon>Pseudomonadati</taxon>
        <taxon>Pseudomonadota</taxon>
        <taxon>Gammaproteobacteria</taxon>
        <taxon>Moraxellales</taxon>
        <taxon>Moraxellaceae</taxon>
        <taxon>Acinetobacter</taxon>
        <taxon>Acinetobacter Taxon 24</taxon>
    </lineage>
</organism>
<comment type="caution">
    <text evidence="2">The sequence shown here is derived from an EMBL/GenBank/DDBJ whole genome shotgun (WGS) entry which is preliminary data.</text>
</comment>
<dbReference type="RefSeq" id="WP_284067609.1">
    <property type="nucleotide sequence ID" value="NZ_JASKNE010000001.1"/>
</dbReference>
<sequence>MDNSFFLIILDSLSILFTFFLLRKNLSFFHPFFIYLFFHLFSFTKRLWEILFFNSPLLYSDGLNVRTIELEEIFRAIILADFALIVFASACKITHFTKINKNKRITLNKNKVNFIAFTFFILGIPAFILTRNINASYGGFDQIITVMSLWPVLSICLLIYYYGFKWYFLILLSPFLFLISLQGYHRFMLVLPLLFLLSVYLYKKNLKWPNKKIVLILIAMLMIFPQLKYIGIAYNTKNFDEMFTRIHQAVLFQDKLEGSSNNFLDQYAGALTLIDESNKFYYGTTYTSLITIFIPRILWNEKPGLGDHTLALATTDRPYDVEGRVITYLGEAYINFWYMGFFIIPFILGIFLTRSYIKNIDDGFGSLQFYVFISFNVILVQVYRDGISSLILFGILQNLVMVSVYLSHKFKWK</sequence>
<feature type="transmembrane region" description="Helical" evidence="1">
    <location>
        <begin position="364"/>
        <end position="383"/>
    </location>
</feature>
<reference evidence="2" key="1">
    <citation type="submission" date="2023-04" db="EMBL/GenBank/DDBJ databases">
        <title>The environmental microbiomes in feedlot watering bowls are a reservoir of florfenicol resistance for bovine respiratory disease pathogens.</title>
        <authorList>
            <person name="Kos D.W."/>
            <person name="Ruzzini A.C."/>
            <person name="Schreiner B."/>
            <person name="Jelinski M.D."/>
        </authorList>
    </citation>
    <scope>NUCLEOTIDE SEQUENCE</scope>
    <source>
        <strain evidence="2">WB3</strain>
    </source>
</reference>
<name>A0AAW6UVF1_9GAMM</name>
<protein>
    <recommendedName>
        <fullName evidence="4">Oligosaccharide repeat unit polymerase</fullName>
    </recommendedName>
</protein>
<feature type="transmembrane region" description="Helical" evidence="1">
    <location>
        <begin position="73"/>
        <end position="91"/>
    </location>
</feature>
<proteinExistence type="predicted"/>
<feature type="transmembrane region" description="Helical" evidence="1">
    <location>
        <begin position="112"/>
        <end position="130"/>
    </location>
</feature>
<dbReference type="AlphaFoldDB" id="A0AAW6UVF1"/>
<keyword evidence="1" id="KW-0472">Membrane</keyword>
<dbReference type="EMBL" id="JASKNE010000001">
    <property type="protein sequence ID" value="MDK1684855.1"/>
    <property type="molecule type" value="Genomic_DNA"/>
</dbReference>
<dbReference type="Proteomes" id="UP001241935">
    <property type="component" value="Unassembled WGS sequence"/>
</dbReference>
<feature type="transmembrane region" description="Helical" evidence="1">
    <location>
        <begin position="214"/>
        <end position="234"/>
    </location>
</feature>
<feature type="transmembrane region" description="Helical" evidence="1">
    <location>
        <begin position="142"/>
        <end position="161"/>
    </location>
</feature>
<feature type="transmembrane region" description="Helical" evidence="1">
    <location>
        <begin position="6"/>
        <end position="22"/>
    </location>
</feature>